<dbReference type="GO" id="GO:0005576">
    <property type="term" value="C:extracellular region"/>
    <property type="evidence" value="ECO:0007669"/>
    <property type="project" value="TreeGrafter"/>
</dbReference>
<dbReference type="InterPro" id="IPR011042">
    <property type="entry name" value="6-blade_b-propeller_TolB-like"/>
</dbReference>
<accession>A0A168MQ80</accession>
<feature type="repeat" description="NHL" evidence="4">
    <location>
        <begin position="166"/>
        <end position="208"/>
    </location>
</feature>
<protein>
    <submittedName>
        <fullName evidence="5">Uncharacterized protein</fullName>
    </submittedName>
</protein>
<dbReference type="RefSeq" id="WP_068650368.1">
    <property type="nucleotide sequence ID" value="NZ_CP043611.1"/>
</dbReference>
<dbReference type="AlphaFoldDB" id="A0A168MQ80"/>
<sequence>MTTRKLPQFGNAARSYELVPGWAKLPAHLKFGYTHGIVVDQQDNVYVFHTGKPSIFKFDQTGEFQEAWGEEFEGGAHGFYLHKDQSSEYLFITDTARGNVVKMDLSGKHLLTLGAPDRPDLYNDELKYIPTDVAVSANGDIYVSDGYGQSWIHHYTAAGEYIRSWGGKGTEMGQLNCPHGISIDVRSGIEEVYVADRGNHRIQVFTLQGNFKRVIVDDMDQPCSFYYHGEDLFFPDLNSRVTIFDKNNQLICHLGEDQQAYKQTGWPNLPKSYYCDHKFSSPHGVCVDSKGSVYVAEWIIDGRVTKLTLA</sequence>
<evidence type="ECO:0000313" key="6">
    <source>
        <dbReference type="Proteomes" id="UP000077355"/>
    </source>
</evidence>
<name>A0A168MQ80_9BACL</name>
<dbReference type="Pfam" id="PF01436">
    <property type="entry name" value="NHL"/>
    <property type="match status" value="2"/>
</dbReference>
<dbReference type="Proteomes" id="UP000077355">
    <property type="component" value="Unassembled WGS sequence"/>
</dbReference>
<dbReference type="PROSITE" id="PS51125">
    <property type="entry name" value="NHL"/>
    <property type="match status" value="1"/>
</dbReference>
<evidence type="ECO:0000256" key="4">
    <source>
        <dbReference type="PROSITE-ProRule" id="PRU00504"/>
    </source>
</evidence>
<evidence type="ECO:0000256" key="2">
    <source>
        <dbReference type="ARBA" id="ARBA00022737"/>
    </source>
</evidence>
<keyword evidence="3" id="KW-0325">Glycoprotein</keyword>
<evidence type="ECO:0000256" key="3">
    <source>
        <dbReference type="ARBA" id="ARBA00023180"/>
    </source>
</evidence>
<gene>
    <name evidence="5" type="ORF">PBAT_13310</name>
</gene>
<evidence type="ECO:0000256" key="1">
    <source>
        <dbReference type="ARBA" id="ARBA00022729"/>
    </source>
</evidence>
<dbReference type="EMBL" id="LVJI01000018">
    <property type="protein sequence ID" value="OAB44932.1"/>
    <property type="molecule type" value="Genomic_DNA"/>
</dbReference>
<keyword evidence="6" id="KW-1185">Reference proteome</keyword>
<reference evidence="5 6" key="1">
    <citation type="submission" date="2016-03" db="EMBL/GenBank/DDBJ databases">
        <title>Draft genome sequence of Paenibacillus antarcticus CECT 5836.</title>
        <authorList>
            <person name="Shin S.-K."/>
            <person name="Yi H."/>
        </authorList>
    </citation>
    <scope>NUCLEOTIDE SEQUENCE [LARGE SCALE GENOMIC DNA]</scope>
    <source>
        <strain evidence="5 6">CECT 5836</strain>
    </source>
</reference>
<dbReference type="PANTHER" id="PTHR10680:SF38">
    <property type="entry name" value="BLL1368 PROTEIN"/>
    <property type="match status" value="1"/>
</dbReference>
<keyword evidence="1" id="KW-0732">Signal</keyword>
<evidence type="ECO:0000313" key="5">
    <source>
        <dbReference type="EMBL" id="OAB44932.1"/>
    </source>
</evidence>
<dbReference type="SUPFAM" id="SSF101898">
    <property type="entry name" value="NHL repeat"/>
    <property type="match status" value="1"/>
</dbReference>
<dbReference type="Gene3D" id="2.120.10.30">
    <property type="entry name" value="TolB, C-terminal domain"/>
    <property type="match status" value="1"/>
</dbReference>
<comment type="caution">
    <text evidence="5">The sequence shown here is derived from an EMBL/GenBank/DDBJ whole genome shotgun (WGS) entry which is preliminary data.</text>
</comment>
<dbReference type="InterPro" id="IPR001258">
    <property type="entry name" value="NHL_repeat"/>
</dbReference>
<organism evidence="5 6">
    <name type="scientific">Paenibacillus antarcticus</name>
    <dbReference type="NCBI Taxonomy" id="253703"/>
    <lineage>
        <taxon>Bacteria</taxon>
        <taxon>Bacillati</taxon>
        <taxon>Bacillota</taxon>
        <taxon>Bacilli</taxon>
        <taxon>Bacillales</taxon>
        <taxon>Paenibacillaceae</taxon>
        <taxon>Paenibacillus</taxon>
    </lineage>
</organism>
<dbReference type="PANTHER" id="PTHR10680">
    <property type="entry name" value="PEPTIDYL-GLYCINE ALPHA-AMIDATING MONOOXYGENASE"/>
    <property type="match status" value="1"/>
</dbReference>
<proteinExistence type="predicted"/>
<keyword evidence="2" id="KW-0677">Repeat</keyword>